<proteinExistence type="predicted"/>
<dbReference type="EMBL" id="ANOH01000083">
    <property type="protein sequence ID" value="EMI57545.1"/>
    <property type="molecule type" value="Genomic_DNA"/>
</dbReference>
<evidence type="ECO:0000313" key="3">
    <source>
        <dbReference type="Proteomes" id="UP000011885"/>
    </source>
</evidence>
<keyword evidence="3" id="KW-1185">Reference proteome</keyword>
<dbReference type="AlphaFoldDB" id="M5U7X5"/>
<name>M5U7X5_9BACT</name>
<organism evidence="2 3">
    <name type="scientific">Rhodopirellula sallentina SM41</name>
    <dbReference type="NCBI Taxonomy" id="1263870"/>
    <lineage>
        <taxon>Bacteria</taxon>
        <taxon>Pseudomonadati</taxon>
        <taxon>Planctomycetota</taxon>
        <taxon>Planctomycetia</taxon>
        <taxon>Pirellulales</taxon>
        <taxon>Pirellulaceae</taxon>
        <taxon>Rhodopirellula</taxon>
    </lineage>
</organism>
<protein>
    <submittedName>
        <fullName evidence="2">Uncharacterized protein</fullName>
    </submittedName>
</protein>
<evidence type="ECO:0000313" key="2">
    <source>
        <dbReference type="EMBL" id="EMI57545.1"/>
    </source>
</evidence>
<feature type="region of interest" description="Disordered" evidence="1">
    <location>
        <begin position="1"/>
        <end position="45"/>
    </location>
</feature>
<feature type="compositionally biased region" description="Basic and acidic residues" evidence="1">
    <location>
        <begin position="10"/>
        <end position="25"/>
    </location>
</feature>
<gene>
    <name evidence="2" type="ORF">RSSM_01011</name>
</gene>
<accession>M5U7X5</accession>
<reference evidence="2 3" key="1">
    <citation type="journal article" date="2013" name="Mar. Genomics">
        <title>Expression of sulfatases in Rhodopirellula baltica and the diversity of sulfatases in the genus Rhodopirellula.</title>
        <authorList>
            <person name="Wegner C.E."/>
            <person name="Richter-Heitmann T."/>
            <person name="Klindworth A."/>
            <person name="Klockow C."/>
            <person name="Richter M."/>
            <person name="Achstetter T."/>
            <person name="Glockner F.O."/>
            <person name="Harder J."/>
        </authorList>
    </citation>
    <scope>NUCLEOTIDE SEQUENCE [LARGE SCALE GENOMIC DNA]</scope>
    <source>
        <strain evidence="2 3">SM41</strain>
    </source>
</reference>
<dbReference type="Proteomes" id="UP000011885">
    <property type="component" value="Unassembled WGS sequence"/>
</dbReference>
<feature type="compositionally biased region" description="Basic and acidic residues" evidence="1">
    <location>
        <begin position="35"/>
        <end position="45"/>
    </location>
</feature>
<evidence type="ECO:0000256" key="1">
    <source>
        <dbReference type="SAM" id="MobiDB-lite"/>
    </source>
</evidence>
<comment type="caution">
    <text evidence="2">The sequence shown here is derived from an EMBL/GenBank/DDBJ whole genome shotgun (WGS) entry which is preliminary data.</text>
</comment>
<sequence length="45" mass="5310">MHSVKRKTRIRNEGNAHRDWKRRDATGCQPDSNEDDAHHANEGRR</sequence>